<dbReference type="PANTHER" id="PTHR47959:SF13">
    <property type="entry name" value="ATP-DEPENDENT RNA HELICASE RHLE"/>
    <property type="match status" value="1"/>
</dbReference>
<dbReference type="Pfam" id="PF00270">
    <property type="entry name" value="DEAD"/>
    <property type="match status" value="1"/>
</dbReference>
<evidence type="ECO:0000256" key="2">
    <source>
        <dbReference type="ARBA" id="ARBA00022801"/>
    </source>
</evidence>
<dbReference type="PROSITE" id="PS00039">
    <property type="entry name" value="DEAD_ATP_HELICASE"/>
    <property type="match status" value="1"/>
</dbReference>
<keyword evidence="1 7" id="KW-0547">Nucleotide-binding</keyword>
<dbReference type="AlphaFoldDB" id="A0A2H0RCR6"/>
<feature type="region of interest" description="Disordered" evidence="8">
    <location>
        <begin position="1"/>
        <end position="40"/>
    </location>
</feature>
<evidence type="ECO:0000256" key="7">
    <source>
        <dbReference type="RuleBase" id="RU000492"/>
    </source>
</evidence>
<dbReference type="GO" id="GO:0016787">
    <property type="term" value="F:hydrolase activity"/>
    <property type="evidence" value="ECO:0007669"/>
    <property type="project" value="UniProtKB-KW"/>
</dbReference>
<dbReference type="SMART" id="SM00487">
    <property type="entry name" value="DEXDc"/>
    <property type="match status" value="1"/>
</dbReference>
<evidence type="ECO:0000313" key="12">
    <source>
        <dbReference type="EMBL" id="PIR44230.1"/>
    </source>
</evidence>
<dbReference type="PANTHER" id="PTHR47959">
    <property type="entry name" value="ATP-DEPENDENT RNA HELICASE RHLE-RELATED"/>
    <property type="match status" value="1"/>
</dbReference>
<dbReference type="InterPro" id="IPR014014">
    <property type="entry name" value="RNA_helicase_DEAD_Q_motif"/>
</dbReference>
<feature type="domain" description="Helicase C-terminal" evidence="10">
    <location>
        <begin position="289"/>
        <end position="436"/>
    </location>
</feature>
<organism evidence="12 13">
    <name type="scientific">Candidatus Wolfebacteria bacterium CG10_big_fil_rev_8_21_14_0_10_31_9</name>
    <dbReference type="NCBI Taxonomy" id="1975070"/>
    <lineage>
        <taxon>Bacteria</taxon>
        <taxon>Candidatus Wolfeibacteriota</taxon>
    </lineage>
</organism>
<dbReference type="Proteomes" id="UP000231602">
    <property type="component" value="Unassembled WGS sequence"/>
</dbReference>
<protein>
    <submittedName>
        <fullName evidence="12">RNA helicase</fullName>
    </submittedName>
</protein>
<dbReference type="Gene3D" id="3.40.50.300">
    <property type="entry name" value="P-loop containing nucleotide triphosphate hydrolases"/>
    <property type="match status" value="2"/>
</dbReference>
<dbReference type="GO" id="GO:0003676">
    <property type="term" value="F:nucleic acid binding"/>
    <property type="evidence" value="ECO:0007669"/>
    <property type="project" value="InterPro"/>
</dbReference>
<keyword evidence="4 7" id="KW-0067">ATP-binding</keyword>
<evidence type="ECO:0000256" key="3">
    <source>
        <dbReference type="ARBA" id="ARBA00022806"/>
    </source>
</evidence>
<gene>
    <name evidence="12" type="ORF">COV23_01040</name>
</gene>
<dbReference type="GO" id="GO:0005829">
    <property type="term" value="C:cytosol"/>
    <property type="evidence" value="ECO:0007669"/>
    <property type="project" value="TreeGrafter"/>
</dbReference>
<evidence type="ECO:0000259" key="11">
    <source>
        <dbReference type="PROSITE" id="PS51195"/>
    </source>
</evidence>
<feature type="short sequence motif" description="Q motif" evidence="6">
    <location>
        <begin position="65"/>
        <end position="93"/>
    </location>
</feature>
<dbReference type="SMART" id="SM00490">
    <property type="entry name" value="HELICc"/>
    <property type="match status" value="1"/>
</dbReference>
<accession>A0A2H0RCR6</accession>
<dbReference type="GO" id="GO:0005524">
    <property type="term" value="F:ATP binding"/>
    <property type="evidence" value="ECO:0007669"/>
    <property type="project" value="UniProtKB-KW"/>
</dbReference>
<name>A0A2H0RCR6_9BACT</name>
<feature type="domain" description="DEAD-box RNA helicase Q" evidence="11">
    <location>
        <begin position="65"/>
        <end position="93"/>
    </location>
</feature>
<sequence>MRQTNKKRVFPGSTGSFSRFGLSRPSSGRNFSRRNRSSGKSSFIDESKFINKASEQNVMKYISKHKFVDFKIDERLKQNIIKKGFIHPTAIQDQTIPEILNGKDIIGLADTGTGKTAAFLVPFINKVILNKNHKVLIMAPTRELAIQINAEFAEFARSLGIFSVVAVGGESIGRQISQLRRSHNFLIGTPGRLKDLSKRKFVNFNSFGSVILDEADRMLDMGFIDDMKFILDQLPKERQTLLFSATLSKDTESLTHRFLNNPLKIQTKLRDTSSNVDQDVIRINSNEEKIEALHNLLIEKDFKKVLIFVKTKIGADKLERALGEKGFKVTSIHGDKRQSNRQRALKLFKEDQIQILVATDVAARGLDIPEVSHVINFDIPATYDDYIHRIGRTGRAYNKGIALTFVSGIKKQPSKSFSGNKGIRRFSAPTYNRRNY</sequence>
<evidence type="ECO:0000256" key="8">
    <source>
        <dbReference type="SAM" id="MobiDB-lite"/>
    </source>
</evidence>
<dbReference type="Pfam" id="PF00271">
    <property type="entry name" value="Helicase_C"/>
    <property type="match status" value="1"/>
</dbReference>
<keyword evidence="3 7" id="KW-0347">Helicase</keyword>
<dbReference type="InterPro" id="IPR044742">
    <property type="entry name" value="DEAD/DEAH_RhlB"/>
</dbReference>
<dbReference type="InterPro" id="IPR027417">
    <property type="entry name" value="P-loop_NTPase"/>
</dbReference>
<dbReference type="PROSITE" id="PS51195">
    <property type="entry name" value="Q_MOTIF"/>
    <property type="match status" value="1"/>
</dbReference>
<evidence type="ECO:0000256" key="5">
    <source>
        <dbReference type="ARBA" id="ARBA00038437"/>
    </source>
</evidence>
<dbReference type="PROSITE" id="PS51194">
    <property type="entry name" value="HELICASE_CTER"/>
    <property type="match status" value="1"/>
</dbReference>
<dbReference type="SUPFAM" id="SSF52540">
    <property type="entry name" value="P-loop containing nucleoside triphosphate hydrolases"/>
    <property type="match status" value="1"/>
</dbReference>
<keyword evidence="2 7" id="KW-0378">Hydrolase</keyword>
<dbReference type="InterPro" id="IPR011545">
    <property type="entry name" value="DEAD/DEAH_box_helicase_dom"/>
</dbReference>
<dbReference type="GO" id="GO:0003724">
    <property type="term" value="F:RNA helicase activity"/>
    <property type="evidence" value="ECO:0007669"/>
    <property type="project" value="InterPro"/>
</dbReference>
<dbReference type="PROSITE" id="PS51192">
    <property type="entry name" value="HELICASE_ATP_BIND_1"/>
    <property type="match status" value="1"/>
</dbReference>
<evidence type="ECO:0000256" key="1">
    <source>
        <dbReference type="ARBA" id="ARBA00022741"/>
    </source>
</evidence>
<evidence type="ECO:0000259" key="9">
    <source>
        <dbReference type="PROSITE" id="PS51192"/>
    </source>
</evidence>
<feature type="domain" description="Helicase ATP-binding" evidence="9">
    <location>
        <begin position="96"/>
        <end position="265"/>
    </location>
</feature>
<dbReference type="CDD" id="cd18787">
    <property type="entry name" value="SF2_C_DEAD"/>
    <property type="match status" value="1"/>
</dbReference>
<reference evidence="12 13" key="1">
    <citation type="submission" date="2017-09" db="EMBL/GenBank/DDBJ databases">
        <title>Depth-based differentiation of microbial function through sediment-hosted aquifers and enrichment of novel symbionts in the deep terrestrial subsurface.</title>
        <authorList>
            <person name="Probst A.J."/>
            <person name="Ladd B."/>
            <person name="Jarett J.K."/>
            <person name="Geller-Mcgrath D.E."/>
            <person name="Sieber C.M."/>
            <person name="Emerson J.B."/>
            <person name="Anantharaman K."/>
            <person name="Thomas B.C."/>
            <person name="Malmstrom R."/>
            <person name="Stieglmeier M."/>
            <person name="Klingl A."/>
            <person name="Woyke T."/>
            <person name="Ryan C.M."/>
            <person name="Banfield J.F."/>
        </authorList>
    </citation>
    <scope>NUCLEOTIDE SEQUENCE [LARGE SCALE GENOMIC DNA]</scope>
    <source>
        <strain evidence="12">CG10_big_fil_rev_8_21_14_0_10_31_9</strain>
    </source>
</reference>
<proteinExistence type="inferred from homology"/>
<evidence type="ECO:0000313" key="13">
    <source>
        <dbReference type="Proteomes" id="UP000231602"/>
    </source>
</evidence>
<dbReference type="InterPro" id="IPR001650">
    <property type="entry name" value="Helicase_C-like"/>
</dbReference>
<comment type="similarity">
    <text evidence="5 7">Belongs to the DEAD box helicase family.</text>
</comment>
<evidence type="ECO:0000256" key="4">
    <source>
        <dbReference type="ARBA" id="ARBA00022840"/>
    </source>
</evidence>
<comment type="caution">
    <text evidence="12">The sequence shown here is derived from an EMBL/GenBank/DDBJ whole genome shotgun (WGS) entry which is preliminary data.</text>
</comment>
<dbReference type="CDD" id="cd00268">
    <property type="entry name" value="DEADc"/>
    <property type="match status" value="1"/>
</dbReference>
<evidence type="ECO:0000259" key="10">
    <source>
        <dbReference type="PROSITE" id="PS51194"/>
    </source>
</evidence>
<dbReference type="InterPro" id="IPR014001">
    <property type="entry name" value="Helicase_ATP-bd"/>
</dbReference>
<dbReference type="InterPro" id="IPR050079">
    <property type="entry name" value="DEAD_box_RNA_helicase"/>
</dbReference>
<dbReference type="EMBL" id="PCXV01000017">
    <property type="protein sequence ID" value="PIR44230.1"/>
    <property type="molecule type" value="Genomic_DNA"/>
</dbReference>
<dbReference type="InterPro" id="IPR000629">
    <property type="entry name" value="RNA-helicase_DEAD-box_CS"/>
</dbReference>
<evidence type="ECO:0000256" key="6">
    <source>
        <dbReference type="PROSITE-ProRule" id="PRU00552"/>
    </source>
</evidence>